<feature type="transmembrane region" description="Helical" evidence="1">
    <location>
        <begin position="232"/>
        <end position="251"/>
    </location>
</feature>
<feature type="transmembrane region" description="Helical" evidence="1">
    <location>
        <begin position="48"/>
        <end position="72"/>
    </location>
</feature>
<feature type="transmembrane region" description="Helical" evidence="1">
    <location>
        <begin position="182"/>
        <end position="201"/>
    </location>
</feature>
<dbReference type="Pfam" id="PF13347">
    <property type="entry name" value="MFS_2"/>
    <property type="match status" value="1"/>
</dbReference>
<dbReference type="InterPro" id="IPR052528">
    <property type="entry name" value="Sugar_transport-like"/>
</dbReference>
<accession>A0A934RVJ1</accession>
<dbReference type="InterPro" id="IPR036259">
    <property type="entry name" value="MFS_trans_sf"/>
</dbReference>
<evidence type="ECO:0000313" key="3">
    <source>
        <dbReference type="Proteomes" id="UP000617628"/>
    </source>
</evidence>
<dbReference type="Proteomes" id="UP000617628">
    <property type="component" value="Unassembled WGS sequence"/>
</dbReference>
<feature type="transmembrane region" description="Helical" evidence="1">
    <location>
        <begin position="298"/>
        <end position="316"/>
    </location>
</feature>
<keyword evidence="1" id="KW-0812">Transmembrane</keyword>
<feature type="transmembrane region" description="Helical" evidence="1">
    <location>
        <begin position="271"/>
        <end position="289"/>
    </location>
</feature>
<reference evidence="2" key="1">
    <citation type="submission" date="2021-01" db="EMBL/GenBank/DDBJ databases">
        <title>Modified the classification status of verrucomicrobia.</title>
        <authorList>
            <person name="Feng X."/>
        </authorList>
    </citation>
    <scope>NUCLEOTIDE SEQUENCE</scope>
    <source>
        <strain evidence="2">KCTC 13126</strain>
    </source>
</reference>
<evidence type="ECO:0000313" key="2">
    <source>
        <dbReference type="EMBL" id="MBK1878485.1"/>
    </source>
</evidence>
<feature type="transmembrane region" description="Helical" evidence="1">
    <location>
        <begin position="408"/>
        <end position="424"/>
    </location>
</feature>
<dbReference type="PANTHER" id="PTHR23526">
    <property type="entry name" value="INTEGRAL MEMBRANE TRANSPORT PROTEIN-RELATED"/>
    <property type="match status" value="1"/>
</dbReference>
<feature type="transmembrane region" description="Helical" evidence="1">
    <location>
        <begin position="84"/>
        <end position="101"/>
    </location>
</feature>
<sequence length="444" mass="49523">MKIITQQKQVPWMHVTIVLFPWFSTVMREAISNAGITFTLSKFTDSPALIGLIGSTNQAFGFLVGAVCCYASDHIWTPWGRRRPFILVSCFVSAGLCFFVPVATELWLAFSLIIAYQFFVDFATPYESLTMEVIPPPQRGRAGAITSIYKSAAFGIVFAGLIGGFDKVYELAEGIEITGEAIMYWANVLVILITGGVILFFTKETKPEGIKPCKLTKVPYMSIFRDLFDRKMLPLLGLAFVMQNLWIGLAQFESLLVTEQWGYTKSQYGNIMAISMVISVAVAPLGGIVSDRFDRLKILKFGLSAVVGLKFAYYVYAEYLTENGIPPFFMVMGLGLFKGAVSSFITIASFPLIFDYVSRNKFGTLSCGLGIVFSFIAFVGTNAMGSWIEFISPRFYGLEEGTFNYMAGYHWIFLLGVLGILYLLKFEKLVKSGKLEKTHDKYIE</sequence>
<dbReference type="PANTHER" id="PTHR23526:SF2">
    <property type="entry name" value="MAJOR FACILITATOR SUPERFAMILY (MFS) PROFILE DOMAIN-CONTAINING PROTEIN"/>
    <property type="match status" value="1"/>
</dbReference>
<dbReference type="Gene3D" id="1.20.1250.20">
    <property type="entry name" value="MFS general substrate transporter like domains"/>
    <property type="match status" value="2"/>
</dbReference>
<name>A0A934RVJ1_9BACT</name>
<keyword evidence="1" id="KW-1133">Transmembrane helix</keyword>
<evidence type="ECO:0000256" key="1">
    <source>
        <dbReference type="SAM" id="Phobius"/>
    </source>
</evidence>
<dbReference type="AlphaFoldDB" id="A0A934RVJ1"/>
<feature type="transmembrane region" description="Helical" evidence="1">
    <location>
        <begin position="12"/>
        <end position="28"/>
    </location>
</feature>
<feature type="transmembrane region" description="Helical" evidence="1">
    <location>
        <begin position="107"/>
        <end position="124"/>
    </location>
</feature>
<evidence type="ECO:0008006" key="4">
    <source>
        <dbReference type="Google" id="ProtNLM"/>
    </source>
</evidence>
<dbReference type="SUPFAM" id="SSF103473">
    <property type="entry name" value="MFS general substrate transporter"/>
    <property type="match status" value="1"/>
</dbReference>
<feature type="transmembrane region" description="Helical" evidence="1">
    <location>
        <begin position="144"/>
        <end position="162"/>
    </location>
</feature>
<gene>
    <name evidence="2" type="ORF">JIN87_16510</name>
</gene>
<proteinExistence type="predicted"/>
<protein>
    <recommendedName>
        <fullName evidence="4">MFS transporter</fullName>
    </recommendedName>
</protein>
<keyword evidence="3" id="KW-1185">Reference proteome</keyword>
<feature type="transmembrane region" description="Helical" evidence="1">
    <location>
        <begin position="328"/>
        <end position="353"/>
    </location>
</feature>
<feature type="transmembrane region" description="Helical" evidence="1">
    <location>
        <begin position="365"/>
        <end position="388"/>
    </location>
</feature>
<dbReference type="EMBL" id="JAENIL010000031">
    <property type="protein sequence ID" value="MBK1878485.1"/>
    <property type="molecule type" value="Genomic_DNA"/>
</dbReference>
<dbReference type="RefSeq" id="WP_200356697.1">
    <property type="nucleotide sequence ID" value="NZ_JAENIL010000031.1"/>
</dbReference>
<comment type="caution">
    <text evidence="2">The sequence shown here is derived from an EMBL/GenBank/DDBJ whole genome shotgun (WGS) entry which is preliminary data.</text>
</comment>
<keyword evidence="1" id="KW-0472">Membrane</keyword>
<organism evidence="2 3">
    <name type="scientific">Pelagicoccus mobilis</name>
    <dbReference type="NCBI Taxonomy" id="415221"/>
    <lineage>
        <taxon>Bacteria</taxon>
        <taxon>Pseudomonadati</taxon>
        <taxon>Verrucomicrobiota</taxon>
        <taxon>Opitutia</taxon>
        <taxon>Puniceicoccales</taxon>
        <taxon>Pelagicoccaceae</taxon>
        <taxon>Pelagicoccus</taxon>
    </lineage>
</organism>